<sequence>MERSRSLCGSISGEPLRGPHASQDKSRSSCRHSGAPDWRCLAPGPARYAAGQRLPPPPPAGSVGGLEPQSQTQWRVEGTPQLLALLGVHTTLQHRVLELDRPRWLVSLLRSAQRCSPRQQRFRLSSARPQPLHPICLHLHQTQQSFRLGFPPAQDDVVVMGFADYLNIFLEDLSFVHQVLVAEFLGRGWLDAPAPLSAGGPFAPLPEAVSVTAGSTEPQPAAAESTGHQLAAAVSTEP</sequence>
<dbReference type="EMBL" id="JAHRIN010067450">
    <property type="protein sequence ID" value="MEQ2214520.1"/>
    <property type="molecule type" value="Genomic_DNA"/>
</dbReference>
<organism evidence="2 3">
    <name type="scientific">Xenoophorus captivus</name>
    <dbReference type="NCBI Taxonomy" id="1517983"/>
    <lineage>
        <taxon>Eukaryota</taxon>
        <taxon>Metazoa</taxon>
        <taxon>Chordata</taxon>
        <taxon>Craniata</taxon>
        <taxon>Vertebrata</taxon>
        <taxon>Euteleostomi</taxon>
        <taxon>Actinopterygii</taxon>
        <taxon>Neopterygii</taxon>
        <taxon>Teleostei</taxon>
        <taxon>Neoteleostei</taxon>
        <taxon>Acanthomorphata</taxon>
        <taxon>Ovalentaria</taxon>
        <taxon>Atherinomorphae</taxon>
        <taxon>Cyprinodontiformes</taxon>
        <taxon>Goodeidae</taxon>
        <taxon>Xenoophorus</taxon>
    </lineage>
</organism>
<evidence type="ECO:0000313" key="2">
    <source>
        <dbReference type="EMBL" id="MEQ2214520.1"/>
    </source>
</evidence>
<evidence type="ECO:0000256" key="1">
    <source>
        <dbReference type="SAM" id="MobiDB-lite"/>
    </source>
</evidence>
<comment type="caution">
    <text evidence="2">The sequence shown here is derived from an EMBL/GenBank/DDBJ whole genome shotgun (WGS) entry which is preliminary data.</text>
</comment>
<name>A0ABV0S2N1_9TELE</name>
<feature type="region of interest" description="Disordered" evidence="1">
    <location>
        <begin position="1"/>
        <end position="36"/>
    </location>
</feature>
<proteinExistence type="predicted"/>
<feature type="region of interest" description="Disordered" evidence="1">
    <location>
        <begin position="210"/>
        <end position="238"/>
    </location>
</feature>
<feature type="region of interest" description="Disordered" evidence="1">
    <location>
        <begin position="48"/>
        <end position="72"/>
    </location>
</feature>
<reference evidence="2 3" key="1">
    <citation type="submission" date="2021-06" db="EMBL/GenBank/DDBJ databases">
        <authorList>
            <person name="Palmer J.M."/>
        </authorList>
    </citation>
    <scope>NUCLEOTIDE SEQUENCE [LARGE SCALE GENOMIC DNA]</scope>
    <source>
        <strain evidence="2 3">XC_2019</strain>
        <tissue evidence="2">Muscle</tissue>
    </source>
</reference>
<evidence type="ECO:0000313" key="3">
    <source>
        <dbReference type="Proteomes" id="UP001434883"/>
    </source>
</evidence>
<dbReference type="Proteomes" id="UP001434883">
    <property type="component" value="Unassembled WGS sequence"/>
</dbReference>
<gene>
    <name evidence="2" type="ORF">XENOCAPTIV_010671</name>
</gene>
<accession>A0ABV0S2N1</accession>
<keyword evidence="3" id="KW-1185">Reference proteome</keyword>
<protein>
    <submittedName>
        <fullName evidence="2">Uncharacterized protein</fullName>
    </submittedName>
</protein>